<dbReference type="Proteomes" id="UP000285405">
    <property type="component" value="Unassembled WGS sequence"/>
</dbReference>
<dbReference type="EMBL" id="MCBR01018578">
    <property type="protein sequence ID" value="RKF58008.1"/>
    <property type="molecule type" value="Genomic_DNA"/>
</dbReference>
<accession>A0A420HKP7</accession>
<evidence type="ECO:0000313" key="1">
    <source>
        <dbReference type="EMBL" id="RKF58008.1"/>
    </source>
</evidence>
<evidence type="ECO:0008006" key="3">
    <source>
        <dbReference type="Google" id="ProtNLM"/>
    </source>
</evidence>
<comment type="caution">
    <text evidence="1">The sequence shown here is derived from an EMBL/GenBank/DDBJ whole genome shotgun (WGS) entry which is preliminary data.</text>
</comment>
<sequence length="156" mass="17327">MLKRTAFIPEFLTSLVALSKLTKGEVHWSSRYPTQLENSDGSIFCFLFKSDEHIVFEPEEVKTLTVSRSTNNHATALTSEGKMFHPNSSTRKHKTLSKTQLHRILGHPSPEVVEHVADVVKGGNITILDDKPPKTIGCSTCALSKSHQVISRSSEK</sequence>
<proteinExistence type="predicted"/>
<reference evidence="1 2" key="1">
    <citation type="journal article" date="2018" name="BMC Genomics">
        <title>Comparative genome analyses reveal sequence features reflecting distinct modes of host-adaptation between dicot and monocot powdery mildew.</title>
        <authorList>
            <person name="Wu Y."/>
            <person name="Ma X."/>
            <person name="Pan Z."/>
            <person name="Kale S.D."/>
            <person name="Song Y."/>
            <person name="King H."/>
            <person name="Zhang Q."/>
            <person name="Presley C."/>
            <person name="Deng X."/>
            <person name="Wei C.I."/>
            <person name="Xiao S."/>
        </authorList>
    </citation>
    <scope>NUCLEOTIDE SEQUENCE [LARGE SCALE GENOMIC DNA]</scope>
    <source>
        <strain evidence="1">UCSC1</strain>
    </source>
</reference>
<gene>
    <name evidence="1" type="ORF">GcC1_185037</name>
</gene>
<protein>
    <recommendedName>
        <fullName evidence="3">GAG-pre-integrase domain-containing protein</fullName>
    </recommendedName>
</protein>
<organism evidence="1 2">
    <name type="scientific">Golovinomyces cichoracearum</name>
    <dbReference type="NCBI Taxonomy" id="62708"/>
    <lineage>
        <taxon>Eukaryota</taxon>
        <taxon>Fungi</taxon>
        <taxon>Dikarya</taxon>
        <taxon>Ascomycota</taxon>
        <taxon>Pezizomycotina</taxon>
        <taxon>Leotiomycetes</taxon>
        <taxon>Erysiphales</taxon>
        <taxon>Erysiphaceae</taxon>
        <taxon>Golovinomyces</taxon>
    </lineage>
</organism>
<dbReference type="AlphaFoldDB" id="A0A420HKP7"/>
<dbReference type="OrthoDB" id="5072551at2759"/>
<name>A0A420HKP7_9PEZI</name>
<evidence type="ECO:0000313" key="2">
    <source>
        <dbReference type="Proteomes" id="UP000285405"/>
    </source>
</evidence>